<evidence type="ECO:0008006" key="8">
    <source>
        <dbReference type="Google" id="ProtNLM"/>
    </source>
</evidence>
<dbReference type="GO" id="GO:0005813">
    <property type="term" value="C:centrosome"/>
    <property type="evidence" value="ECO:0007669"/>
    <property type="project" value="TreeGrafter"/>
</dbReference>
<feature type="domain" description="Centromere protein J C-terminal" evidence="4">
    <location>
        <begin position="1329"/>
        <end position="1349"/>
    </location>
</feature>
<evidence type="ECO:0000313" key="7">
    <source>
        <dbReference type="Proteomes" id="UP001208570"/>
    </source>
</evidence>
<keyword evidence="7" id="KW-1185">Reference proteome</keyword>
<dbReference type="InterPro" id="IPR047002">
    <property type="entry name" value="Tcp10_C_sf"/>
</dbReference>
<sequence>MLQGPGAGDLTAQFVGSGTVGSGHIRPPPGHGQLQGGASLRADQALNSQPVLNPNMVMSMVPGSLSAPLPQLSRGIPPDGAFSMSSLPGGMPQFMLPGLTVRPPGNTSESPLLTNGLPLMNVNVSSSNFLKAINFDTVSNRANTGCGNEIQVPENSDQHSDSSEYSPSENSELMEQNSEPNIDLIEQQQATAQAQLLDRFKQLRQWQASQQELLMRQQQEQLAKLREEQSRVQMLIVKQRENQWGASGIVTHLTNSPVKSPMKKFPLHPQSTLPHAIAQSTLALAKAKQTRCGPSTPLEYLEHGNPNLDSDSNTVTSGTPLEDGIQRLADTASECSEAPGAGAAYFHSKNEVSEEERQERANSGKKYGPPIPFPLVDEERQQRQRLFENHLTAQVMDPNPEQSPVGLHPLPGRDQMAFIHHQNHLTLQQVQTKEDVLPQEDELNPNEGEQVVNENYEDPERQANPEDKPVAGAKKTFEQLLEEELQKEEARKQSSGVHPSSETKWSQKKAFLKRREGLARFGVLGKKLPQKKSIKKTSFHAGTETLKAAESHIKPSERMSALSANNRKENIHNQIPESYIKTSPPKMSLSSQIPSPSDGLLPSKPSKLKLKVPPASKSVSPQKPLTTATHKIATSVRTVMTHSKPKDSTGEISFQRCMQDHEKHEEIESEELQEFEILEQFADDNASFLSNVSVVNKVLSEEKKVKSSSRSGKSVVVQFTAAPNSAKEQDTGISGDKDLESEDDDDDDDDELNTTLQASPSGHIQTEQTKSGISVPLQRKVSQLEGRSPSKSKVSIFTNNLKQPDDSDIWEGFEGTDGQHIMDDVNSDSAQSESSSEEEEEDSDTDTEDNFDIKDIILHTKFNNRNSKDNTSDGASCPNKEASLPDTEVCKVMQNSKSLSSSDDKMVGSSQNQMDDFDDDKEWGDPEELRNKNQASGLLPGGNGPIVKTKVFPEQNGVRESDASTIPPTSKLVTKLFPKLKQEKPKCSPVTIEQQEQLSNVKQVPVGDGIQSKVLRDKLIELEREIERFRKENANLEALRKEREEGLEHLKKEITEFDKQKAVELQHLQEYKNEEMKKLKKERRVFEQYQKASRGKPDKKDREEIESLKKQLRELQDELRHKEQRWTGSTSRLRDRLEYIERENGELKEEIKLLEKKRLEAWQQKETAAPIKSDKKQDIHAISGILHSMAGHKAGEVTQQILSSAESQTSKSLPCSHANRNVQVSVGYDADRSDTVSALPDSASQAIAELNLTNDESLIMQTVPQAMTRGPGKHLGSNPYQTSVSEPSVVASDDNRVMIPRKTAVAVNISQTVDKGDEKYEGTATCRWKERIYTNGAREILFSNGTRKQVSADGQSIIVSFFNGDIKQIMPDQRVVYYYADAQTTHTTYPDGLEIIQFPNNQIEKHYPDGTREITFPDQTIKYLFPTGVEESIFADGTVIRVERNGDKVMEFPNGQREIHTPQYKRREYPDGTVKTVYPDGRQETRYSSGRIRVKDRDGQVIIDRRL</sequence>
<feature type="coiled-coil region" evidence="2">
    <location>
        <begin position="1098"/>
        <end position="1160"/>
    </location>
</feature>
<feature type="coiled-coil region" evidence="2">
    <location>
        <begin position="208"/>
        <end position="235"/>
    </location>
</feature>
<evidence type="ECO:0000256" key="1">
    <source>
        <dbReference type="ARBA" id="ARBA00005627"/>
    </source>
</evidence>
<feature type="domain" description="Centromere protein J C-terminal" evidence="4">
    <location>
        <begin position="1426"/>
        <end position="1460"/>
    </location>
</feature>
<feature type="region of interest" description="Disordered" evidence="3">
    <location>
        <begin position="294"/>
        <end position="321"/>
    </location>
</feature>
<dbReference type="Pfam" id="PF07202">
    <property type="entry name" value="Tcp10_C"/>
    <property type="match status" value="4"/>
</dbReference>
<dbReference type="GO" id="GO:0015631">
    <property type="term" value="F:tubulin binding"/>
    <property type="evidence" value="ECO:0007669"/>
    <property type="project" value="TreeGrafter"/>
</dbReference>
<feature type="domain" description="Centromere protein J C-terminal" evidence="4">
    <location>
        <begin position="1390"/>
        <end position="1418"/>
    </location>
</feature>
<evidence type="ECO:0000259" key="5">
    <source>
        <dbReference type="Pfam" id="PF25779"/>
    </source>
</evidence>
<dbReference type="Proteomes" id="UP001208570">
    <property type="component" value="Unassembled WGS sequence"/>
</dbReference>
<feature type="region of interest" description="Disordered" evidence="3">
    <location>
        <begin position="344"/>
        <end position="372"/>
    </location>
</feature>
<feature type="compositionally biased region" description="Basic and acidic residues" evidence="3">
    <location>
        <begin position="727"/>
        <end position="738"/>
    </location>
</feature>
<feature type="region of interest" description="Disordered" evidence="3">
    <location>
        <begin position="564"/>
        <end position="670"/>
    </location>
</feature>
<evidence type="ECO:0000256" key="2">
    <source>
        <dbReference type="SAM" id="Coils"/>
    </source>
</evidence>
<comment type="similarity">
    <text evidence="1">Belongs to the TCP10 family.</text>
</comment>
<dbReference type="Gene3D" id="2.60.450.20">
    <property type="match status" value="1"/>
</dbReference>
<dbReference type="PANTHER" id="PTHR10331">
    <property type="entry name" value="T COMPLEX PROTEIN 10"/>
    <property type="match status" value="1"/>
</dbReference>
<feature type="domain" description="Centromere protein J C-terminal" evidence="4">
    <location>
        <begin position="1464"/>
        <end position="1494"/>
    </location>
</feature>
<feature type="region of interest" description="Disordered" evidence="3">
    <location>
        <begin position="145"/>
        <end position="176"/>
    </location>
</feature>
<dbReference type="Pfam" id="PF25779">
    <property type="entry name" value="Tubulin-bind_CPAP"/>
    <property type="match status" value="1"/>
</dbReference>
<dbReference type="PANTHER" id="PTHR10331:SF6">
    <property type="entry name" value="SPINDLE ASSEMBLY ABNORMAL 4"/>
    <property type="match status" value="1"/>
</dbReference>
<feature type="compositionally biased region" description="Basic and acidic residues" evidence="3">
    <location>
        <begin position="348"/>
        <end position="362"/>
    </location>
</feature>
<evidence type="ECO:0000256" key="3">
    <source>
        <dbReference type="SAM" id="MobiDB-lite"/>
    </source>
</evidence>
<evidence type="ECO:0000259" key="4">
    <source>
        <dbReference type="Pfam" id="PF07202"/>
    </source>
</evidence>
<dbReference type="EMBL" id="JAODUP010000003">
    <property type="protein sequence ID" value="KAK2170290.1"/>
    <property type="molecule type" value="Genomic_DNA"/>
</dbReference>
<keyword evidence="2" id="KW-0175">Coiled coil</keyword>
<evidence type="ECO:0000313" key="6">
    <source>
        <dbReference type="EMBL" id="KAK2170290.1"/>
    </source>
</evidence>
<dbReference type="InterPro" id="IPR026581">
    <property type="entry name" value="TCP10L/CENPJ"/>
</dbReference>
<feature type="region of interest" description="Disordered" evidence="3">
    <location>
        <begin position="486"/>
        <end position="509"/>
    </location>
</feature>
<dbReference type="InterPro" id="IPR009852">
    <property type="entry name" value="CENPJ_C_dom"/>
</dbReference>
<feature type="compositionally biased region" description="Polar residues" evidence="3">
    <location>
        <begin position="753"/>
        <end position="772"/>
    </location>
</feature>
<dbReference type="GO" id="GO:0061511">
    <property type="term" value="P:centriole elongation"/>
    <property type="evidence" value="ECO:0007669"/>
    <property type="project" value="TreeGrafter"/>
</dbReference>
<accession>A0AAD9NHJ1</accession>
<feature type="compositionally biased region" description="Polar residues" evidence="3">
    <location>
        <begin position="307"/>
        <end position="319"/>
    </location>
</feature>
<dbReference type="GO" id="GO:0005814">
    <property type="term" value="C:centriole"/>
    <property type="evidence" value="ECO:0007669"/>
    <property type="project" value="TreeGrafter"/>
</dbReference>
<dbReference type="GO" id="GO:0060271">
    <property type="term" value="P:cilium assembly"/>
    <property type="evidence" value="ECO:0007669"/>
    <property type="project" value="TreeGrafter"/>
</dbReference>
<dbReference type="InterPro" id="IPR058029">
    <property type="entry name" value="Tubulin-bd_CENPJ"/>
</dbReference>
<name>A0AAD9NHJ1_9ANNE</name>
<feature type="domain" description="CENPJ tubulin-binding region" evidence="5">
    <location>
        <begin position="464"/>
        <end position="521"/>
    </location>
</feature>
<gene>
    <name evidence="6" type="ORF">LSH36_3g05045</name>
</gene>
<feature type="compositionally biased region" description="Polar residues" evidence="3">
    <location>
        <begin position="493"/>
        <end position="504"/>
    </location>
</feature>
<feature type="coiled-coil region" evidence="2">
    <location>
        <begin position="1012"/>
        <end position="1060"/>
    </location>
</feature>
<feature type="compositionally biased region" description="Acidic residues" evidence="3">
    <location>
        <begin position="835"/>
        <end position="850"/>
    </location>
</feature>
<feature type="region of interest" description="Disordered" evidence="3">
    <location>
        <begin position="701"/>
        <end position="949"/>
    </location>
</feature>
<comment type="caution">
    <text evidence="6">The sequence shown here is derived from an EMBL/GenBank/DDBJ whole genome shotgun (WGS) entry which is preliminary data.</text>
</comment>
<proteinExistence type="inferred from homology"/>
<feature type="compositionally biased region" description="Low complexity" evidence="3">
    <location>
        <begin position="708"/>
        <end position="717"/>
    </location>
</feature>
<feature type="compositionally biased region" description="Polar residues" evidence="3">
    <location>
        <begin position="619"/>
        <end position="629"/>
    </location>
</feature>
<feature type="compositionally biased region" description="Polar residues" evidence="3">
    <location>
        <begin position="789"/>
        <end position="802"/>
    </location>
</feature>
<feature type="compositionally biased region" description="Acidic residues" evidence="3">
    <location>
        <begin position="739"/>
        <end position="752"/>
    </location>
</feature>
<protein>
    <recommendedName>
        <fullName evidence="8">Centromere protein J</fullName>
    </recommendedName>
</protein>
<organism evidence="6 7">
    <name type="scientific">Paralvinella palmiformis</name>
    <dbReference type="NCBI Taxonomy" id="53620"/>
    <lineage>
        <taxon>Eukaryota</taxon>
        <taxon>Metazoa</taxon>
        <taxon>Spiralia</taxon>
        <taxon>Lophotrochozoa</taxon>
        <taxon>Annelida</taxon>
        <taxon>Polychaeta</taxon>
        <taxon>Sedentaria</taxon>
        <taxon>Canalipalpata</taxon>
        <taxon>Terebellida</taxon>
        <taxon>Terebelliformia</taxon>
        <taxon>Alvinellidae</taxon>
        <taxon>Paralvinella</taxon>
    </lineage>
</organism>
<reference evidence="6" key="1">
    <citation type="journal article" date="2023" name="Mol. Biol. Evol.">
        <title>Third-Generation Sequencing Reveals the Adaptive Role of the Epigenome in Three Deep-Sea Polychaetes.</title>
        <authorList>
            <person name="Perez M."/>
            <person name="Aroh O."/>
            <person name="Sun Y."/>
            <person name="Lan Y."/>
            <person name="Juniper S.K."/>
            <person name="Young C.R."/>
            <person name="Angers B."/>
            <person name="Qian P.Y."/>
        </authorList>
    </citation>
    <scope>NUCLEOTIDE SEQUENCE</scope>
    <source>
        <strain evidence="6">P08H-3</strain>
    </source>
</reference>
<feature type="region of interest" description="Disordered" evidence="3">
    <location>
        <begin position="1"/>
        <end position="37"/>
    </location>
</feature>
<feature type="compositionally biased region" description="Low complexity" evidence="3">
    <location>
        <begin position="594"/>
        <end position="618"/>
    </location>
</feature>